<gene>
    <name evidence="4" type="ORF">DAEQUDRAFT_785292</name>
</gene>
<dbReference type="STRING" id="1314783.A0A165QN68"/>
<dbReference type="PANTHER" id="PTHR33365:SF4">
    <property type="entry name" value="CYCLOCHLOROTINE BIOSYNTHESIS PROTEIN O"/>
    <property type="match status" value="1"/>
</dbReference>
<dbReference type="InterPro" id="IPR021765">
    <property type="entry name" value="UstYa-like"/>
</dbReference>
<protein>
    <recommendedName>
        <fullName evidence="6">Tat pathway signal sequence</fullName>
    </recommendedName>
</protein>
<proteinExistence type="inferred from homology"/>
<dbReference type="PANTHER" id="PTHR33365">
    <property type="entry name" value="YALI0B05434P"/>
    <property type="match status" value="1"/>
</dbReference>
<accession>A0A165QN68</accession>
<evidence type="ECO:0000313" key="4">
    <source>
        <dbReference type="EMBL" id="KZT69700.1"/>
    </source>
</evidence>
<dbReference type="Proteomes" id="UP000076727">
    <property type="component" value="Unassembled WGS sequence"/>
</dbReference>
<sequence length="310" mass="35437">MDKRARNTAAIRLPIPHTRLTMPGAPSIYAPVATDEADTEKLLAQTTPAEWSDSDQETSAKSRLRRLLPWILHAMLLCMSLIILFYAYKVQDEQCTKRLSIYSPALEVVEYKTVVFDGVLDWPSEYRGPPSEAIDYAWDKISLNNSHKIMPLRIQESDLEKMGQSTRPSMARFRHEDGGGILAGMEIGHQLHCLDLLRRQSYIEHYGPMDANYMQRPAFYRVHLDHCIEMLRQVLMCNADVGLITFDWVAGFEVPFPNFNTLHKCRDVEKVYEWYDTHANDLPMDHSVRVGDVVDMTADDVGAGLARHRG</sequence>
<dbReference type="OrthoDB" id="2767875at2759"/>
<dbReference type="Pfam" id="PF11807">
    <property type="entry name" value="UstYa"/>
    <property type="match status" value="1"/>
</dbReference>
<evidence type="ECO:0000256" key="1">
    <source>
        <dbReference type="ARBA" id="ARBA00004685"/>
    </source>
</evidence>
<evidence type="ECO:0000256" key="3">
    <source>
        <dbReference type="SAM" id="Phobius"/>
    </source>
</evidence>
<evidence type="ECO:0000256" key="2">
    <source>
        <dbReference type="ARBA" id="ARBA00035112"/>
    </source>
</evidence>
<comment type="pathway">
    <text evidence="1">Mycotoxin biosynthesis.</text>
</comment>
<keyword evidence="3" id="KW-0472">Membrane</keyword>
<evidence type="ECO:0000313" key="5">
    <source>
        <dbReference type="Proteomes" id="UP000076727"/>
    </source>
</evidence>
<name>A0A165QN68_9APHY</name>
<keyword evidence="5" id="KW-1185">Reference proteome</keyword>
<keyword evidence="3" id="KW-1133">Transmembrane helix</keyword>
<feature type="transmembrane region" description="Helical" evidence="3">
    <location>
        <begin position="67"/>
        <end position="88"/>
    </location>
</feature>
<dbReference type="AlphaFoldDB" id="A0A165QN68"/>
<evidence type="ECO:0008006" key="6">
    <source>
        <dbReference type="Google" id="ProtNLM"/>
    </source>
</evidence>
<reference evidence="4 5" key="1">
    <citation type="journal article" date="2016" name="Mol. Biol. Evol.">
        <title>Comparative Genomics of Early-Diverging Mushroom-Forming Fungi Provides Insights into the Origins of Lignocellulose Decay Capabilities.</title>
        <authorList>
            <person name="Nagy L.G."/>
            <person name="Riley R."/>
            <person name="Tritt A."/>
            <person name="Adam C."/>
            <person name="Daum C."/>
            <person name="Floudas D."/>
            <person name="Sun H."/>
            <person name="Yadav J.S."/>
            <person name="Pangilinan J."/>
            <person name="Larsson K.H."/>
            <person name="Matsuura K."/>
            <person name="Barry K."/>
            <person name="Labutti K."/>
            <person name="Kuo R."/>
            <person name="Ohm R.A."/>
            <person name="Bhattacharya S.S."/>
            <person name="Shirouzu T."/>
            <person name="Yoshinaga Y."/>
            <person name="Martin F.M."/>
            <person name="Grigoriev I.V."/>
            <person name="Hibbett D.S."/>
        </authorList>
    </citation>
    <scope>NUCLEOTIDE SEQUENCE [LARGE SCALE GENOMIC DNA]</scope>
    <source>
        <strain evidence="4 5">L-15889</strain>
    </source>
</reference>
<dbReference type="EMBL" id="KV429056">
    <property type="protein sequence ID" value="KZT69700.1"/>
    <property type="molecule type" value="Genomic_DNA"/>
</dbReference>
<keyword evidence="3" id="KW-0812">Transmembrane</keyword>
<organism evidence="4 5">
    <name type="scientific">Daedalea quercina L-15889</name>
    <dbReference type="NCBI Taxonomy" id="1314783"/>
    <lineage>
        <taxon>Eukaryota</taxon>
        <taxon>Fungi</taxon>
        <taxon>Dikarya</taxon>
        <taxon>Basidiomycota</taxon>
        <taxon>Agaricomycotina</taxon>
        <taxon>Agaricomycetes</taxon>
        <taxon>Polyporales</taxon>
        <taxon>Fomitopsis</taxon>
    </lineage>
</organism>
<dbReference type="GO" id="GO:0043386">
    <property type="term" value="P:mycotoxin biosynthetic process"/>
    <property type="evidence" value="ECO:0007669"/>
    <property type="project" value="InterPro"/>
</dbReference>
<comment type="similarity">
    <text evidence="2">Belongs to the ustYa family.</text>
</comment>